<reference evidence="1 2" key="1">
    <citation type="submission" date="2024-08" db="EMBL/GenBank/DDBJ databases">
        <title>Insights into the chromosomal genome structure of Flemingia macrophylla.</title>
        <authorList>
            <person name="Ding Y."/>
            <person name="Zhao Y."/>
            <person name="Bi W."/>
            <person name="Wu M."/>
            <person name="Zhao G."/>
            <person name="Gong Y."/>
            <person name="Li W."/>
            <person name="Zhang P."/>
        </authorList>
    </citation>
    <scope>NUCLEOTIDE SEQUENCE [LARGE SCALE GENOMIC DNA]</scope>
    <source>
        <strain evidence="1">DYQJB</strain>
        <tissue evidence="1">Leaf</tissue>
    </source>
</reference>
<proteinExistence type="predicted"/>
<dbReference type="AlphaFoldDB" id="A0ABD1NJT0"/>
<dbReference type="EMBL" id="JBGMDY010000001">
    <property type="protein sequence ID" value="KAL2347912.1"/>
    <property type="molecule type" value="Genomic_DNA"/>
</dbReference>
<organism evidence="1 2">
    <name type="scientific">Flemingia macrophylla</name>
    <dbReference type="NCBI Taxonomy" id="520843"/>
    <lineage>
        <taxon>Eukaryota</taxon>
        <taxon>Viridiplantae</taxon>
        <taxon>Streptophyta</taxon>
        <taxon>Embryophyta</taxon>
        <taxon>Tracheophyta</taxon>
        <taxon>Spermatophyta</taxon>
        <taxon>Magnoliopsida</taxon>
        <taxon>eudicotyledons</taxon>
        <taxon>Gunneridae</taxon>
        <taxon>Pentapetalae</taxon>
        <taxon>rosids</taxon>
        <taxon>fabids</taxon>
        <taxon>Fabales</taxon>
        <taxon>Fabaceae</taxon>
        <taxon>Papilionoideae</taxon>
        <taxon>50 kb inversion clade</taxon>
        <taxon>NPAAA clade</taxon>
        <taxon>indigoferoid/millettioid clade</taxon>
        <taxon>Phaseoleae</taxon>
        <taxon>Flemingia</taxon>
    </lineage>
</organism>
<dbReference type="Gene3D" id="3.40.50.300">
    <property type="entry name" value="P-loop containing nucleotide triphosphate hydrolases"/>
    <property type="match status" value="1"/>
</dbReference>
<accession>A0ABD1NJT0</accession>
<evidence type="ECO:0000313" key="2">
    <source>
        <dbReference type="Proteomes" id="UP001603857"/>
    </source>
</evidence>
<evidence type="ECO:0008006" key="3">
    <source>
        <dbReference type="Google" id="ProtNLM"/>
    </source>
</evidence>
<evidence type="ECO:0000313" key="1">
    <source>
        <dbReference type="EMBL" id="KAL2347912.1"/>
    </source>
</evidence>
<protein>
    <recommendedName>
        <fullName evidence="3">Helicase C-terminal domain-containing protein</fullName>
    </recommendedName>
</protein>
<dbReference type="Proteomes" id="UP001603857">
    <property type="component" value="Unassembled WGS sequence"/>
</dbReference>
<dbReference type="PANTHER" id="PTHR10799">
    <property type="entry name" value="SNF2/RAD54 HELICASE FAMILY"/>
    <property type="match status" value="1"/>
</dbReference>
<keyword evidence="2" id="KW-1185">Reference proteome</keyword>
<dbReference type="InterPro" id="IPR027417">
    <property type="entry name" value="P-loop_NTPase"/>
</dbReference>
<comment type="caution">
    <text evidence="1">The sequence shown here is derived from an EMBL/GenBank/DDBJ whole genome shotgun (WGS) entry which is preliminary data.</text>
</comment>
<sequence length="274" mass="30145">MPIKVDRCPCSQYWSKSLLLILIHRCYGYGGLFCEFDEMDVESVDGRPEIISWLEMVVNDSDDNGGRKKETDCLRTTRQMADLIKGHRNIRQIASSPESTGLEPSLTIMSCSGLNLTGADTGVIHDMDFNPQIGRQAEDCCHRIGQTKPGSRSSGCEDNIAMSPTQKLAVKSARRSRSHHCVIPFHRTRSWACETGSAHTGLAGPTACTLCLLSTFHALRTARLPNTQTSLRDQSISHVSDVGIVFLTLASIIFAYCSKLEVDVAGKEPLDKEV</sequence>
<dbReference type="SUPFAM" id="SSF52540">
    <property type="entry name" value="P-loop containing nucleoside triphosphate hydrolases"/>
    <property type="match status" value="1"/>
</dbReference>
<name>A0ABD1NJT0_9FABA</name>
<gene>
    <name evidence="1" type="ORF">Fmac_001912</name>
</gene>